<dbReference type="EMBL" id="MQWD01000001">
    <property type="protein sequence ID" value="PAP76022.1"/>
    <property type="molecule type" value="Genomic_DNA"/>
</dbReference>
<dbReference type="RefSeq" id="WP_095509665.1">
    <property type="nucleotide sequence ID" value="NZ_MQWD01000001.1"/>
</dbReference>
<sequence>MKKRIYDALREAVEHAERKDLMQSGEYRLTASRDGSRWVFWFVFLPETPGHDLTVTVSDEGQIDTLAGM</sequence>
<accession>A0A271IXU6</accession>
<gene>
    <name evidence="1" type="ORF">BSZ37_05980</name>
</gene>
<evidence type="ECO:0000313" key="2">
    <source>
        <dbReference type="Proteomes" id="UP000216339"/>
    </source>
</evidence>
<dbReference type="Proteomes" id="UP000216339">
    <property type="component" value="Unassembled WGS sequence"/>
</dbReference>
<protein>
    <submittedName>
        <fullName evidence="1">Uncharacterized protein</fullName>
    </submittedName>
</protein>
<evidence type="ECO:0000313" key="1">
    <source>
        <dbReference type="EMBL" id="PAP76022.1"/>
    </source>
</evidence>
<organism evidence="1 2">
    <name type="scientific">Rubrivirga marina</name>
    <dbReference type="NCBI Taxonomy" id="1196024"/>
    <lineage>
        <taxon>Bacteria</taxon>
        <taxon>Pseudomonadati</taxon>
        <taxon>Rhodothermota</taxon>
        <taxon>Rhodothermia</taxon>
        <taxon>Rhodothermales</taxon>
        <taxon>Rubricoccaceae</taxon>
        <taxon>Rubrivirga</taxon>
    </lineage>
</organism>
<reference evidence="1 2" key="1">
    <citation type="submission" date="2016-11" db="EMBL/GenBank/DDBJ databases">
        <title>Study of marine rhodopsin-containing bacteria.</title>
        <authorList>
            <person name="Yoshizawa S."/>
            <person name="Kumagai Y."/>
            <person name="Kogure K."/>
        </authorList>
    </citation>
    <scope>NUCLEOTIDE SEQUENCE [LARGE SCALE GENOMIC DNA]</scope>
    <source>
        <strain evidence="1 2">SAORIC-28</strain>
    </source>
</reference>
<keyword evidence="2" id="KW-1185">Reference proteome</keyword>
<proteinExistence type="predicted"/>
<dbReference type="AlphaFoldDB" id="A0A271IXU6"/>
<name>A0A271IXU6_9BACT</name>
<comment type="caution">
    <text evidence="1">The sequence shown here is derived from an EMBL/GenBank/DDBJ whole genome shotgun (WGS) entry which is preliminary data.</text>
</comment>